<proteinExistence type="predicted"/>
<evidence type="ECO:0000313" key="2">
    <source>
        <dbReference type="EnsemblPlants" id="AET2Gv20781700.3"/>
    </source>
</evidence>
<dbReference type="Gramene" id="AET2Gv20781700.3">
    <property type="protein sequence ID" value="AET2Gv20781700.3"/>
    <property type="gene ID" value="AET2Gv20781700"/>
</dbReference>
<reference evidence="2" key="4">
    <citation type="submission" date="2019-03" db="UniProtKB">
        <authorList>
            <consortium name="EnsemblPlants"/>
        </authorList>
    </citation>
    <scope>IDENTIFICATION</scope>
</reference>
<dbReference type="Proteomes" id="UP000015105">
    <property type="component" value="Chromosome 2D"/>
</dbReference>
<reference evidence="3" key="2">
    <citation type="journal article" date="2017" name="Nat. Plants">
        <title>The Aegilops tauschii genome reveals multiple impacts of transposons.</title>
        <authorList>
            <person name="Zhao G."/>
            <person name="Zou C."/>
            <person name="Li K."/>
            <person name="Wang K."/>
            <person name="Li T."/>
            <person name="Gao L."/>
            <person name="Zhang X."/>
            <person name="Wang H."/>
            <person name="Yang Z."/>
            <person name="Liu X."/>
            <person name="Jiang W."/>
            <person name="Mao L."/>
            <person name="Kong X."/>
            <person name="Jiao Y."/>
            <person name="Jia J."/>
        </authorList>
    </citation>
    <scope>NUCLEOTIDE SEQUENCE [LARGE SCALE GENOMIC DNA]</scope>
    <source>
        <strain evidence="3">cv. AL8/78</strain>
    </source>
</reference>
<keyword evidence="3" id="KW-1185">Reference proteome</keyword>
<reference evidence="3" key="1">
    <citation type="journal article" date="2014" name="Science">
        <title>Ancient hybridizations among the ancestral genomes of bread wheat.</title>
        <authorList>
            <consortium name="International Wheat Genome Sequencing Consortium,"/>
            <person name="Marcussen T."/>
            <person name="Sandve S.R."/>
            <person name="Heier L."/>
            <person name="Spannagl M."/>
            <person name="Pfeifer M."/>
            <person name="Jakobsen K.S."/>
            <person name="Wulff B.B."/>
            <person name="Steuernagel B."/>
            <person name="Mayer K.F."/>
            <person name="Olsen O.A."/>
        </authorList>
    </citation>
    <scope>NUCLEOTIDE SEQUENCE [LARGE SCALE GENOMIC DNA]</scope>
    <source>
        <strain evidence="3">cv. AL8/78</strain>
    </source>
</reference>
<protein>
    <submittedName>
        <fullName evidence="2">Uncharacterized protein</fullName>
    </submittedName>
</protein>
<dbReference type="EnsemblPlants" id="AET2Gv20781700.3">
    <property type="protein sequence ID" value="AET2Gv20781700.3"/>
    <property type="gene ID" value="AET2Gv20781700"/>
</dbReference>
<dbReference type="AlphaFoldDB" id="A0A453C9Z2"/>
<feature type="region of interest" description="Disordered" evidence="1">
    <location>
        <begin position="1"/>
        <end position="22"/>
    </location>
</feature>
<evidence type="ECO:0000256" key="1">
    <source>
        <dbReference type="SAM" id="MobiDB-lite"/>
    </source>
</evidence>
<reference evidence="2" key="3">
    <citation type="journal article" date="2017" name="Nature">
        <title>Genome sequence of the progenitor of the wheat D genome Aegilops tauschii.</title>
        <authorList>
            <person name="Luo M.C."/>
            <person name="Gu Y.Q."/>
            <person name="Puiu D."/>
            <person name="Wang H."/>
            <person name="Twardziok S.O."/>
            <person name="Deal K.R."/>
            <person name="Huo N."/>
            <person name="Zhu T."/>
            <person name="Wang L."/>
            <person name="Wang Y."/>
            <person name="McGuire P.E."/>
            <person name="Liu S."/>
            <person name="Long H."/>
            <person name="Ramasamy R.K."/>
            <person name="Rodriguez J.C."/>
            <person name="Van S.L."/>
            <person name="Yuan L."/>
            <person name="Wang Z."/>
            <person name="Xia Z."/>
            <person name="Xiao L."/>
            <person name="Anderson O.D."/>
            <person name="Ouyang S."/>
            <person name="Liang Y."/>
            <person name="Zimin A.V."/>
            <person name="Pertea G."/>
            <person name="Qi P."/>
            <person name="Bennetzen J.L."/>
            <person name="Dai X."/>
            <person name="Dawson M.W."/>
            <person name="Muller H.G."/>
            <person name="Kugler K."/>
            <person name="Rivarola-Duarte L."/>
            <person name="Spannagl M."/>
            <person name="Mayer K.F.X."/>
            <person name="Lu F.H."/>
            <person name="Bevan M.W."/>
            <person name="Leroy P."/>
            <person name="Li P."/>
            <person name="You F.M."/>
            <person name="Sun Q."/>
            <person name="Liu Z."/>
            <person name="Lyons E."/>
            <person name="Wicker T."/>
            <person name="Salzberg S.L."/>
            <person name="Devos K.M."/>
            <person name="Dvorak J."/>
        </authorList>
    </citation>
    <scope>NUCLEOTIDE SEQUENCE [LARGE SCALE GENOMIC DNA]</scope>
    <source>
        <strain evidence="2">cv. AL8/78</strain>
    </source>
</reference>
<organism evidence="2 3">
    <name type="scientific">Aegilops tauschii subsp. strangulata</name>
    <name type="common">Goatgrass</name>
    <dbReference type="NCBI Taxonomy" id="200361"/>
    <lineage>
        <taxon>Eukaryota</taxon>
        <taxon>Viridiplantae</taxon>
        <taxon>Streptophyta</taxon>
        <taxon>Embryophyta</taxon>
        <taxon>Tracheophyta</taxon>
        <taxon>Spermatophyta</taxon>
        <taxon>Magnoliopsida</taxon>
        <taxon>Liliopsida</taxon>
        <taxon>Poales</taxon>
        <taxon>Poaceae</taxon>
        <taxon>BOP clade</taxon>
        <taxon>Pooideae</taxon>
        <taxon>Triticodae</taxon>
        <taxon>Triticeae</taxon>
        <taxon>Triticinae</taxon>
        <taxon>Aegilops</taxon>
    </lineage>
</organism>
<accession>A0A453C9Z2</accession>
<feature type="region of interest" description="Disordered" evidence="1">
    <location>
        <begin position="65"/>
        <end position="96"/>
    </location>
</feature>
<sequence length="124" mass="12898">CANGAAFFSPTKSERRRLAPRAGMGAEALNLSSGARAFRGPARTAASTVPAGAHPCYSRFNATAIFSSPRPPPTSPSRARLSASGTRVGGLRGDPEGRAVDEVALQWGNLRLGSFFPLSPSDEI</sequence>
<name>A0A453C9Z2_AEGTS</name>
<reference evidence="2" key="5">
    <citation type="journal article" date="2021" name="G3 (Bethesda)">
        <title>Aegilops tauschii genome assembly Aet v5.0 features greater sequence contiguity and improved annotation.</title>
        <authorList>
            <person name="Wang L."/>
            <person name="Zhu T."/>
            <person name="Rodriguez J.C."/>
            <person name="Deal K.R."/>
            <person name="Dubcovsky J."/>
            <person name="McGuire P.E."/>
            <person name="Lux T."/>
            <person name="Spannagl M."/>
            <person name="Mayer K.F.X."/>
            <person name="Baldrich P."/>
            <person name="Meyers B.C."/>
            <person name="Huo N."/>
            <person name="Gu Y.Q."/>
            <person name="Zhou H."/>
            <person name="Devos K.M."/>
            <person name="Bennetzen J.L."/>
            <person name="Unver T."/>
            <person name="Budak H."/>
            <person name="Gulick P.J."/>
            <person name="Galiba G."/>
            <person name="Kalapos B."/>
            <person name="Nelson D.R."/>
            <person name="Li P."/>
            <person name="You F.M."/>
            <person name="Luo M.C."/>
            <person name="Dvorak J."/>
        </authorList>
    </citation>
    <scope>NUCLEOTIDE SEQUENCE [LARGE SCALE GENOMIC DNA]</scope>
    <source>
        <strain evidence="2">cv. AL8/78</strain>
    </source>
</reference>
<evidence type="ECO:0000313" key="3">
    <source>
        <dbReference type="Proteomes" id="UP000015105"/>
    </source>
</evidence>